<keyword evidence="3" id="KW-1185">Reference proteome</keyword>
<evidence type="ECO:0000313" key="2">
    <source>
        <dbReference type="EMBL" id="OXA49694.1"/>
    </source>
</evidence>
<reference evidence="2 3" key="1">
    <citation type="submission" date="2015-12" db="EMBL/GenBank/DDBJ databases">
        <title>The genome of Folsomia candida.</title>
        <authorList>
            <person name="Faddeeva A."/>
            <person name="Derks M.F."/>
            <person name="Anvar Y."/>
            <person name="Smit S."/>
            <person name="Van Straalen N."/>
            <person name="Roelofs D."/>
        </authorList>
    </citation>
    <scope>NUCLEOTIDE SEQUENCE [LARGE SCALE GENOMIC DNA]</scope>
    <source>
        <strain evidence="2 3">VU population</strain>
        <tissue evidence="2">Whole body</tissue>
    </source>
</reference>
<accession>A0A226DY10</accession>
<feature type="transmembrane region" description="Helical" evidence="1">
    <location>
        <begin position="6"/>
        <end position="24"/>
    </location>
</feature>
<sequence>MRQFVYLILILGFSHFSTNFGFIANRSFSQIRDSDITRKPKALELALTFDIFSNCTTLVDIGNGQAVPSGFPFVTNPIVIVGRTKIQYKFFPIVAVSLTRRKNIIGHCWAFVTILPENEFTAHLKGDSNFSPDLWEYFERKQYHVGDNRHPKYLVWLTQFKTHFQKQIQTLSVKLIAQVGSYNFVLISVSSDFVSSKLELIAEEAQLSLHCYNRYYAKSITSASPPWLKITCDSDQHINCFNKLSHFTEEISHLNKYFWEVDVWTDITKRGWNHDNVATWSIKLKYFTQLHILVDLREIAKVTGFDEFLGYWIFQDILFDLVNKSRNEVQHMQNVQKVHYLSPKAELAYRQHSIVPIESKSLSFLSCHGVGHHTSIISQLFTPFEKYVWLLISLIILTVLIFLNAPKLDTRVTFLLIGILLENSVLLPHEKTIVSGQIRFRLLSGFYAVFLGTVLTNYYKTSFTKEMILPVEQTAPWHTILDTANFTFYIPYGAILTGEDIGGIKERRTLDQIFYAELFFRFDARSKCDNVEGSNHVLLGYCDLADSFANSITFPYSVFQNETEVFSPSLRSISYKEVSNFVEKLSTCNRSAYLDVDENLPSVAAFLNDNQDGKVFKKSEGGFMKGTHGWENDPVQNSFVWNRLKIIIYSGIFNFWNDWFRRTRPVKLFQHYANWTYSRSNAMNKVQFGSKIVTGFYMYGICIGVCVICGFLEIIVLSLQKRLS</sequence>
<dbReference type="EMBL" id="LNIX01000010">
    <property type="protein sequence ID" value="OXA49694.1"/>
    <property type="molecule type" value="Genomic_DNA"/>
</dbReference>
<keyword evidence="1" id="KW-0472">Membrane</keyword>
<dbReference type="OrthoDB" id="8299208at2759"/>
<feature type="transmembrane region" description="Helical" evidence="1">
    <location>
        <begin position="387"/>
        <end position="405"/>
    </location>
</feature>
<protein>
    <submittedName>
        <fullName evidence="2">Uncharacterized protein</fullName>
    </submittedName>
</protein>
<dbReference type="AlphaFoldDB" id="A0A226DY10"/>
<feature type="transmembrane region" description="Helical" evidence="1">
    <location>
        <begin position="440"/>
        <end position="459"/>
    </location>
</feature>
<comment type="caution">
    <text evidence="2">The sequence shown here is derived from an EMBL/GenBank/DDBJ whole genome shotgun (WGS) entry which is preliminary data.</text>
</comment>
<name>A0A226DY10_FOLCA</name>
<proteinExistence type="predicted"/>
<organism evidence="2 3">
    <name type="scientific">Folsomia candida</name>
    <name type="common">Springtail</name>
    <dbReference type="NCBI Taxonomy" id="158441"/>
    <lineage>
        <taxon>Eukaryota</taxon>
        <taxon>Metazoa</taxon>
        <taxon>Ecdysozoa</taxon>
        <taxon>Arthropoda</taxon>
        <taxon>Hexapoda</taxon>
        <taxon>Collembola</taxon>
        <taxon>Entomobryomorpha</taxon>
        <taxon>Isotomoidea</taxon>
        <taxon>Isotomidae</taxon>
        <taxon>Proisotominae</taxon>
        <taxon>Folsomia</taxon>
    </lineage>
</organism>
<evidence type="ECO:0000256" key="1">
    <source>
        <dbReference type="SAM" id="Phobius"/>
    </source>
</evidence>
<dbReference type="Proteomes" id="UP000198287">
    <property type="component" value="Unassembled WGS sequence"/>
</dbReference>
<evidence type="ECO:0000313" key="3">
    <source>
        <dbReference type="Proteomes" id="UP000198287"/>
    </source>
</evidence>
<gene>
    <name evidence="2" type="ORF">Fcan01_15743</name>
</gene>
<feature type="transmembrane region" description="Helical" evidence="1">
    <location>
        <begin position="696"/>
        <end position="719"/>
    </location>
</feature>
<keyword evidence="1" id="KW-1133">Transmembrane helix</keyword>
<keyword evidence="1" id="KW-0812">Transmembrane</keyword>